<evidence type="ECO:0000256" key="6">
    <source>
        <dbReference type="ARBA" id="ARBA00023015"/>
    </source>
</evidence>
<evidence type="ECO:0000256" key="9">
    <source>
        <dbReference type="ARBA" id="ARBA00023125"/>
    </source>
</evidence>
<feature type="compositionally biased region" description="Basic and acidic residues" evidence="15">
    <location>
        <begin position="455"/>
        <end position="478"/>
    </location>
</feature>
<dbReference type="GO" id="GO:0000785">
    <property type="term" value="C:chromatin"/>
    <property type="evidence" value="ECO:0007669"/>
    <property type="project" value="TreeGrafter"/>
</dbReference>
<comment type="subcellular location">
    <subcellularLocation>
        <location evidence="1">Nucleus</location>
    </subcellularLocation>
</comment>
<evidence type="ECO:0000259" key="18">
    <source>
        <dbReference type="PROSITE" id="PS50827"/>
    </source>
</evidence>
<evidence type="ECO:0000256" key="13">
    <source>
        <dbReference type="PROSITE-ProRule" id="PRU00146"/>
    </source>
</evidence>
<feature type="region of interest" description="Disordered" evidence="15">
    <location>
        <begin position="1471"/>
        <end position="1494"/>
    </location>
</feature>
<feature type="compositionally biased region" description="Polar residues" evidence="15">
    <location>
        <begin position="433"/>
        <end position="450"/>
    </location>
</feature>
<dbReference type="SUPFAM" id="SSF57903">
    <property type="entry name" value="FYVE/PHD zinc finger"/>
    <property type="match status" value="1"/>
</dbReference>
<keyword evidence="6" id="KW-0805">Transcription regulation</keyword>
<evidence type="ECO:0000256" key="3">
    <source>
        <dbReference type="ARBA" id="ARBA00022723"/>
    </source>
</evidence>
<sequence>MVASLCIFLIPSACRQDSCFSVGLQLASFSQFYRPSDGPYLPDMESAERLTTSTPSSATPSSPSTPSIAVSKGGLSAGVTPLSSTITACGHLFRTSGDQPFNLSSAFPMVSHPIFGLHAASSGHLEFGGLGTLGTPTALAAHPQLAPFPGAEWWRTTDAHTRAAFFPPLLGIPPLFTPPTPNHDSSFHLRNSVKNGRSVPEKGMNGSMNGSSPTLVTSNCTSILSTTSASTVGQTKSAASGATGRLSKEDQSKSDGRSEKTKDKLLSKAEQKQRKKAAESSSSSDSGSSSETSSDGVSSSDSDDLEEEEDQSIEESDDDDSDSESEAQTKIKNKVLLHNLKTDGHKPDKSQEKRTHQQIPLISDSQTRLPFQSQQKHPPVLSQHLPFAFPSSQAKEETVNKHTSVIQCTGLVSNVKPLTLLNKSKDNCLKLGTSSTDGLKAGTKNTSEESAPSDLRIKRDQHKETFSAHISKPRESSKHQKKSFAGLQVSNSASSSLGPHSSSIANKHSNPFLTNALLGNHHPNGVLPNVIQDVPLALTTKTKSQGKINDSSASSPGSQFSSPINLSSSMRKNSSSQLSLGPTSPPVLQSICKDKPLGKPNSPAIKTSHRVSAAKSLLDKFRGADSDIPSSKDSDDSNEEEDEEDDDEDDEEEDEDDEEDDSDSQSESDSNSESDSDGSEEDDDKDQDDSDSDTEGEKTPLKRNKTAPSMNSTTNSITAHSTPLNLQVIKNPGSAPASLCPEAQTQDFLASSSALSPSTPCGSGKRRRVTDERNLGIPLEHGWQRETKIKNLSGRLQGEVTYYAPCGKKFRQYPEVMKYLSRNGIMDISRDNFSFSAKIRVGDFYEARDGPQGMQWYLLKEEEIVPRIRAMEGRRGRPPNPDKQLAREESRMRRRKGRPPNVGSADFVVNDDAKLLRKLQAQEIARQAAQIKLLRKLQRQEQARAAKEAKKQQAIMAAEEKRKQKEQIKILKQQEKIKRIEQVRMEKELRTQQILEAKKKKKEDAAIAKIMEAKKRIKAKEMRRQQAVLLKHQELERHRLDMVWERERRRQHVMLLKAVEARKKAEERERLKQEKQDEKRLHKERKLEQRRLELELAKELKKPIEDMCLADHRPFPELPRMPGLVLSGSTFSNCLMVVQFLRNFGKVLDFDSHKEIPTLSVLQEGLLNMGDSMGEVQDLLVRLLSVAVCDPGVPPGYKAKTALGEHILNIGINRDNVSEVLQIFMEAHCGQTDLTESLQTKAFQAHTPEQKSSILAFLVNELACSKSVVSEIDKNIDHMSNLRRDKWMVEGKLRKLRMIHAKKTGKKDSITGSEGSEEQQSLGTPTQGRKRRRKGADSDYDDDDDDDSDDPAEDEDDEDEDKKMKKVETCDDEDDGDQTATVEELEKQIDKLLKQQNQYRKKLFESSHCLRSMMFGQDRYRRRYWILPQCGGIFVEGMESGEGPEELAKERERQRAAENIQIKEEMLENYEEKVNSLNSGNKEQKEKDSTNLFLQKPGSFSKLSKLLEVAKMPPEMDGLTQKANVSPNVCSLPYTKNCRATPNNLQPSTSQGNTEKTDSSSFTPPVSGSGKFYNSPVIPNEQLLKTLTDKNRQWFSLLPRTPCDDTSLTYIESSPAVTSTAQSRLPSQPSSPLPSPVSNQSPVTNTLGINPFTLSPLQMKPGLQLMGLQFCSWPSPVVPANLPFSSPVPGMVLTPSEGNSHSFLTPTTQPSKSESPIPQSDKSICTPPSVVEVPKQVDFPTPRPIPEEMQFGWWRVTDPEDLKSLLKVLHLRGIREKSLQKQIQKHFEYITQTCMKTKDVTIIEMNDPEECQLTQGIVENWSIEDQEMEVDLAILQQIEDIERRVTSASLQVKGWMYPEPASEREDLVYYEHKSVSKRHKEHGGERTTDEGGSSNAIKRKSDNPLDIAVTRLTDLERNIERRYLKSPLSTTIQIKLDNVGTVTVPAPAPSINGDGDGTEDDIAPGLKVWRRALSEARSAAQMSLCIQQLQKSIAWEKSIMKVYCQICRKGDNEELLLLCDGCDKGCHTYCHRPKITTIPEGDWFCPACIAKASGHTLKMKKSNLKGKKSVDLKKGKKSPGDTGEEDSAGTGTPGKKGSKDSKKRKGEENNLSPSKQESSPSSKKARSAKDELKDLALCSVILSEMESHEDAWPFLLPVNLKLVPGYKKVIKKPMDFATIRDKLSNGQYPNFEAFVLDVRLVFNNCETFNEDDSEIGRAGHKMRVHFEKRWTELFNMS</sequence>
<feature type="region of interest" description="Disordered" evidence="15">
    <location>
        <begin position="872"/>
        <end position="904"/>
    </location>
</feature>
<feature type="region of interest" description="Disordered" evidence="15">
    <location>
        <begin position="1300"/>
        <end position="1378"/>
    </location>
</feature>
<dbReference type="GO" id="GO:0005634">
    <property type="term" value="C:nucleus"/>
    <property type="evidence" value="ECO:0007669"/>
    <property type="project" value="UniProtKB-SubCell"/>
</dbReference>
<feature type="region of interest" description="Disordered" evidence="15">
    <location>
        <begin position="2063"/>
        <end position="2128"/>
    </location>
</feature>
<feature type="compositionally biased region" description="Basic and acidic residues" evidence="15">
    <location>
        <begin position="246"/>
        <end position="278"/>
    </location>
</feature>
<dbReference type="Gene3D" id="3.30.890.10">
    <property type="entry name" value="Methyl-cpg-binding Protein 2, Chain A"/>
    <property type="match status" value="1"/>
</dbReference>
<dbReference type="PROSITE" id="PS50016">
    <property type="entry name" value="ZF_PHD_2"/>
    <property type="match status" value="1"/>
</dbReference>
<keyword evidence="9" id="KW-0238">DNA-binding</keyword>
<feature type="domain" description="MBD" evidence="19">
    <location>
        <begin position="769"/>
        <end position="840"/>
    </location>
</feature>
<evidence type="ECO:0000259" key="19">
    <source>
        <dbReference type="PROSITE" id="PS50982"/>
    </source>
</evidence>
<feature type="compositionally biased region" description="Polar residues" evidence="15">
    <location>
        <begin position="1696"/>
        <end position="1723"/>
    </location>
</feature>
<dbReference type="CDD" id="cd05503">
    <property type="entry name" value="Bromo_BAZ2A_B_like"/>
    <property type="match status" value="1"/>
</dbReference>
<dbReference type="InterPro" id="IPR018359">
    <property type="entry name" value="Bromodomain_CS"/>
</dbReference>
<dbReference type="InterPro" id="IPR037374">
    <property type="entry name" value="BAZ2A/B_Bromo"/>
</dbReference>
<dbReference type="InterPro" id="IPR019787">
    <property type="entry name" value="Znf_PHD-finger"/>
</dbReference>
<dbReference type="SUPFAM" id="SSF54171">
    <property type="entry name" value="DNA-binding domain"/>
    <property type="match status" value="1"/>
</dbReference>
<dbReference type="FunFam" id="3.30.890.10:FF:000002">
    <property type="entry name" value="Bromodomain adjacent to zinc finger domain protein 2B"/>
    <property type="match status" value="1"/>
</dbReference>
<evidence type="ECO:0000256" key="11">
    <source>
        <dbReference type="ARBA" id="ARBA00023242"/>
    </source>
</evidence>
<dbReference type="InterPro" id="IPR011011">
    <property type="entry name" value="Znf_FYVE_PHD"/>
</dbReference>
<feature type="compositionally biased region" description="Basic and acidic residues" evidence="15">
    <location>
        <begin position="340"/>
        <end position="355"/>
    </location>
</feature>
<feature type="region of interest" description="Disordered" evidence="15">
    <location>
        <begin position="43"/>
        <end position="70"/>
    </location>
</feature>
<evidence type="ECO:0000256" key="7">
    <source>
        <dbReference type="ARBA" id="ARBA00023054"/>
    </source>
</evidence>
<evidence type="ECO:0000313" key="21">
    <source>
        <dbReference type="RefSeq" id="XP_041432058.1"/>
    </source>
</evidence>
<keyword evidence="10" id="KW-0804">Transcription</keyword>
<feature type="compositionally biased region" description="Acidic residues" evidence="15">
    <location>
        <begin position="1338"/>
        <end position="1360"/>
    </location>
</feature>
<dbReference type="CDD" id="cd15630">
    <property type="entry name" value="PHD_BAZ2B"/>
    <property type="match status" value="1"/>
</dbReference>
<dbReference type="InterPro" id="IPR018501">
    <property type="entry name" value="DDT_dom"/>
</dbReference>
<evidence type="ECO:0000256" key="12">
    <source>
        <dbReference type="PROSITE-ProRule" id="PRU00035"/>
    </source>
</evidence>
<proteinExistence type="inferred from homology"/>
<feature type="region of interest" description="Disordered" evidence="15">
    <location>
        <begin position="1874"/>
        <end position="1900"/>
    </location>
</feature>
<feature type="compositionally biased region" description="Basic and acidic residues" evidence="15">
    <location>
        <begin position="617"/>
        <end position="635"/>
    </location>
</feature>
<evidence type="ECO:0000256" key="15">
    <source>
        <dbReference type="SAM" id="MobiDB-lite"/>
    </source>
</evidence>
<dbReference type="InterPro" id="IPR001487">
    <property type="entry name" value="Bromodomain"/>
</dbReference>
<dbReference type="PROSITE" id="PS50982">
    <property type="entry name" value="MBD"/>
    <property type="match status" value="1"/>
</dbReference>
<feature type="compositionally biased region" description="Low complexity" evidence="15">
    <location>
        <begin position="490"/>
        <end position="503"/>
    </location>
</feature>
<keyword evidence="5" id="KW-0862">Zinc</keyword>
<dbReference type="Gene3D" id="1.20.920.10">
    <property type="entry name" value="Bromodomain-like"/>
    <property type="match status" value="1"/>
</dbReference>
<feature type="region of interest" description="Disordered" evidence="15">
    <location>
        <begin position="1537"/>
        <end position="1575"/>
    </location>
</feature>
<feature type="domain" description="Bromo" evidence="16">
    <location>
        <begin position="2146"/>
        <end position="2216"/>
    </location>
</feature>
<feature type="compositionally biased region" description="Polar residues" evidence="15">
    <location>
        <begin position="206"/>
        <end position="240"/>
    </location>
</feature>
<dbReference type="RefSeq" id="XP_041432058.1">
    <property type="nucleotide sequence ID" value="XM_041576124.1"/>
</dbReference>
<dbReference type="SMART" id="SM00297">
    <property type="entry name" value="BROMO"/>
    <property type="match status" value="1"/>
</dbReference>
<evidence type="ECO:0000259" key="16">
    <source>
        <dbReference type="PROSITE" id="PS50014"/>
    </source>
</evidence>
<name>A0A8J1LR58_XENLA</name>
<dbReference type="SUPFAM" id="SSF47370">
    <property type="entry name" value="Bromodomain"/>
    <property type="match status" value="1"/>
</dbReference>
<dbReference type="PRINTS" id="PR00503">
    <property type="entry name" value="BROMODOMAIN"/>
</dbReference>
<evidence type="ECO:0000256" key="8">
    <source>
        <dbReference type="ARBA" id="ARBA00023117"/>
    </source>
</evidence>
<dbReference type="SMART" id="SM00391">
    <property type="entry name" value="MBD"/>
    <property type="match status" value="1"/>
</dbReference>
<dbReference type="PANTHER" id="PTHR45915:SF1">
    <property type="entry name" value="BROMODOMAIN ADJACENT TO ZINC FINGER DOMAIN PROTEIN 2B"/>
    <property type="match status" value="1"/>
</dbReference>
<feature type="compositionally biased region" description="Low complexity" evidence="15">
    <location>
        <begin position="2112"/>
        <end position="2122"/>
    </location>
</feature>
<comment type="similarity">
    <text evidence="2">Belongs to the WAL family.</text>
</comment>
<dbReference type="GO" id="GO:0003677">
    <property type="term" value="F:DNA binding"/>
    <property type="evidence" value="ECO:0007669"/>
    <property type="project" value="UniProtKB-KW"/>
</dbReference>
<dbReference type="SMART" id="SM00249">
    <property type="entry name" value="PHD"/>
    <property type="match status" value="1"/>
</dbReference>
<dbReference type="FunFam" id="3.30.40.10:FF:000199">
    <property type="entry name" value="Bromodomain adjacent to zinc finger domain 2B"/>
    <property type="match status" value="1"/>
</dbReference>
<feature type="region of interest" description="Disordered" evidence="15">
    <location>
        <begin position="542"/>
        <end position="722"/>
    </location>
</feature>
<dbReference type="CTD" id="108701340"/>
<feature type="compositionally biased region" description="Low complexity" evidence="15">
    <location>
        <begin position="279"/>
        <end position="300"/>
    </location>
</feature>
<feature type="compositionally biased region" description="Polar residues" evidence="15">
    <location>
        <begin position="1538"/>
        <end position="1566"/>
    </location>
</feature>
<feature type="domain" description="PHD-type" evidence="17">
    <location>
        <begin position="2001"/>
        <end position="2051"/>
    </location>
</feature>
<dbReference type="Proteomes" id="UP000186698">
    <property type="component" value="Chromosome 9_10L"/>
</dbReference>
<feature type="compositionally biased region" description="Basic and acidic residues" evidence="15">
    <location>
        <begin position="2097"/>
        <end position="2108"/>
    </location>
</feature>
<evidence type="ECO:0000256" key="10">
    <source>
        <dbReference type="ARBA" id="ARBA00023163"/>
    </source>
</evidence>
<dbReference type="Pfam" id="PF01429">
    <property type="entry name" value="MBD"/>
    <property type="match status" value="1"/>
</dbReference>
<feature type="domain" description="DDT" evidence="18">
    <location>
        <begin position="1128"/>
        <end position="1193"/>
    </location>
</feature>
<feature type="compositionally biased region" description="Low complexity" evidence="15">
    <location>
        <begin position="51"/>
        <end position="67"/>
    </location>
</feature>
<feature type="region of interest" description="Disordered" evidence="15">
    <location>
        <begin position="1619"/>
        <end position="1640"/>
    </location>
</feature>
<dbReference type="Pfam" id="PF00628">
    <property type="entry name" value="PHD"/>
    <property type="match status" value="1"/>
</dbReference>
<dbReference type="InterPro" id="IPR001739">
    <property type="entry name" value="Methyl_CpG_DNA-bd"/>
</dbReference>
<feature type="compositionally biased region" description="Acidic residues" evidence="15">
    <location>
        <begin position="636"/>
        <end position="694"/>
    </location>
</feature>
<dbReference type="Gene3D" id="3.30.40.10">
    <property type="entry name" value="Zinc/RING finger domain, C3HC4 (zinc finger)"/>
    <property type="match status" value="1"/>
</dbReference>
<keyword evidence="3" id="KW-0479">Metal-binding</keyword>
<dbReference type="Pfam" id="PF02791">
    <property type="entry name" value="DDT"/>
    <property type="match status" value="1"/>
</dbReference>
<dbReference type="InterPro" id="IPR028941">
    <property type="entry name" value="WHIM2_dom"/>
</dbReference>
<feature type="compositionally biased region" description="Acidic residues" evidence="15">
    <location>
        <begin position="301"/>
        <end position="325"/>
    </location>
</feature>
<keyword evidence="20" id="KW-1185">Reference proteome</keyword>
<dbReference type="Pfam" id="PF15613">
    <property type="entry name" value="WSD"/>
    <property type="match status" value="1"/>
</dbReference>
<evidence type="ECO:0000256" key="14">
    <source>
        <dbReference type="SAM" id="Coils"/>
    </source>
</evidence>
<feature type="compositionally biased region" description="Polar residues" evidence="15">
    <location>
        <begin position="1310"/>
        <end position="1327"/>
    </location>
</feature>
<accession>A0A8J1LR58</accession>
<evidence type="ECO:0000259" key="17">
    <source>
        <dbReference type="PROSITE" id="PS50016"/>
    </source>
</evidence>
<feature type="region of interest" description="Disordered" evidence="15">
    <location>
        <begin position="181"/>
        <end position="361"/>
    </location>
</feature>
<dbReference type="SMART" id="SM00571">
    <property type="entry name" value="DDT"/>
    <property type="match status" value="1"/>
</dbReference>
<dbReference type="InterPro" id="IPR016177">
    <property type="entry name" value="DNA-bd_dom_sf"/>
</dbReference>
<keyword evidence="8 12" id="KW-0103">Bromodomain</keyword>
<dbReference type="PROSITE" id="PS50827">
    <property type="entry name" value="DDT"/>
    <property type="match status" value="1"/>
</dbReference>
<feature type="compositionally biased region" description="Polar residues" evidence="15">
    <location>
        <begin position="182"/>
        <end position="195"/>
    </location>
</feature>
<dbReference type="InterPro" id="IPR013083">
    <property type="entry name" value="Znf_RING/FYVE/PHD"/>
</dbReference>
<reference evidence="21" key="1">
    <citation type="submission" date="2025-08" db="UniProtKB">
        <authorList>
            <consortium name="RefSeq"/>
        </authorList>
    </citation>
    <scope>IDENTIFICATION</scope>
    <source>
        <strain evidence="21">J_2021</strain>
        <tissue evidence="21">Erythrocytes</tissue>
    </source>
</reference>
<keyword evidence="7 14" id="KW-0175">Coiled coil</keyword>
<evidence type="ECO:0000313" key="20">
    <source>
        <dbReference type="Proteomes" id="UP000186698"/>
    </source>
</evidence>
<evidence type="ECO:0000256" key="2">
    <source>
        <dbReference type="ARBA" id="ARBA00007444"/>
    </source>
</evidence>
<feature type="compositionally biased region" description="Low complexity" evidence="15">
    <location>
        <begin position="551"/>
        <end position="580"/>
    </location>
</feature>
<keyword evidence="4 13" id="KW-0863">Zinc-finger</keyword>
<feature type="compositionally biased region" description="Polar residues" evidence="15">
    <location>
        <begin position="706"/>
        <end position="722"/>
    </location>
</feature>
<dbReference type="PANTHER" id="PTHR45915">
    <property type="entry name" value="TRANSCRIPTION INTERMEDIARY FACTOR"/>
    <property type="match status" value="1"/>
</dbReference>
<dbReference type="Pfam" id="PF00439">
    <property type="entry name" value="Bromodomain"/>
    <property type="match status" value="1"/>
</dbReference>
<feature type="coiled-coil region" evidence="14">
    <location>
        <begin position="1056"/>
        <end position="1091"/>
    </location>
</feature>
<dbReference type="CDD" id="cd01397">
    <property type="entry name" value="HAT_MBD"/>
    <property type="match status" value="1"/>
</dbReference>
<dbReference type="PROSITE" id="PS00633">
    <property type="entry name" value="BROMODOMAIN_1"/>
    <property type="match status" value="1"/>
</dbReference>
<gene>
    <name evidence="21" type="primary">baz2b.L</name>
</gene>
<evidence type="ECO:0000256" key="5">
    <source>
        <dbReference type="ARBA" id="ARBA00022833"/>
    </source>
</evidence>
<keyword evidence="11" id="KW-0539">Nucleus</keyword>
<dbReference type="InterPro" id="IPR036427">
    <property type="entry name" value="Bromodomain-like_sf"/>
</dbReference>
<feature type="region of interest" description="Disordered" evidence="15">
    <location>
        <begin position="1695"/>
        <end position="1727"/>
    </location>
</feature>
<dbReference type="PROSITE" id="PS50014">
    <property type="entry name" value="BROMODOMAIN_2"/>
    <property type="match status" value="1"/>
</dbReference>
<feature type="region of interest" description="Disordered" evidence="15">
    <location>
        <begin position="433"/>
        <end position="506"/>
    </location>
</feature>
<evidence type="ECO:0000256" key="4">
    <source>
        <dbReference type="ARBA" id="ARBA00022771"/>
    </source>
</evidence>
<organism evidence="20 21">
    <name type="scientific">Xenopus laevis</name>
    <name type="common">African clawed frog</name>
    <dbReference type="NCBI Taxonomy" id="8355"/>
    <lineage>
        <taxon>Eukaryota</taxon>
        <taxon>Metazoa</taxon>
        <taxon>Chordata</taxon>
        <taxon>Craniata</taxon>
        <taxon>Vertebrata</taxon>
        <taxon>Euteleostomi</taxon>
        <taxon>Amphibia</taxon>
        <taxon>Batrachia</taxon>
        <taxon>Anura</taxon>
        <taxon>Pipoidea</taxon>
        <taxon>Pipidae</taxon>
        <taxon>Xenopodinae</taxon>
        <taxon>Xenopus</taxon>
        <taxon>Xenopus</taxon>
    </lineage>
</organism>
<protein>
    <submittedName>
        <fullName evidence="21">Bromodomain adjacent to zinc finger domain protein 2B isoform X2</fullName>
    </submittedName>
</protein>
<evidence type="ECO:0000256" key="1">
    <source>
        <dbReference type="ARBA" id="ARBA00004123"/>
    </source>
</evidence>
<dbReference type="InterPro" id="IPR001965">
    <property type="entry name" value="Znf_PHD"/>
</dbReference>
<dbReference type="GeneID" id="108701340"/>
<feature type="coiled-coil region" evidence="14">
    <location>
        <begin position="954"/>
        <end position="983"/>
    </location>
</feature>
<dbReference type="GO" id="GO:0008270">
    <property type="term" value="F:zinc ion binding"/>
    <property type="evidence" value="ECO:0007669"/>
    <property type="project" value="UniProtKB-KW"/>
</dbReference>